<evidence type="ECO:0000256" key="3">
    <source>
        <dbReference type="ARBA" id="ARBA00022519"/>
    </source>
</evidence>
<dbReference type="GO" id="GO:0044038">
    <property type="term" value="P:cell wall macromolecule biosynthetic process"/>
    <property type="evidence" value="ECO:0007669"/>
    <property type="project" value="TreeGrafter"/>
</dbReference>
<dbReference type="InterPro" id="IPR012750">
    <property type="entry name" value="ECA_WecA-rel"/>
</dbReference>
<name>A0AAE7GR33_CITFR</name>
<reference evidence="15" key="1">
    <citation type="submission" date="2020-06" db="EMBL/GenBank/DDBJ databases">
        <title>REHAB project genomes.</title>
        <authorList>
            <person name="Shaw L.P."/>
        </authorList>
    </citation>
    <scope>NUCLEOTIDE SEQUENCE [LARGE SCALE GENOMIC DNA]</scope>
    <source>
        <strain evidence="15">RHBSTW-00398</strain>
    </source>
</reference>
<keyword evidence="10 12" id="KW-0472">Membrane</keyword>
<proteinExistence type="inferred from homology"/>
<evidence type="ECO:0000256" key="13">
    <source>
        <dbReference type="PIRSR" id="PIRSR600715-1"/>
    </source>
</evidence>
<sequence>MEYELETIISSFVFTLMAIKGLKPVADKVGLLDVPNHRKQHKGAVPLIGGVSIFIGVAISALLFMSLDAQQKVLLAASLVIVVMGVFDDLYDLSVRLRLGIQAVCTLILCFSLHVSLAHLGYMLGFINLNIGVAGYVLAIFAVIGGINAYNMMDGIDGLAGSMALVSLTALIILFAAAGATGYMNWALIFAVAIVPYLFANLKLFGFKRKIFLGDAGSMLLGFVIVWLLILGSQQQEKYFRTVTALWIIAIPLMDMAAIMIRRIRKGNSPFKPDRNHLHHIFLRAGLNSRQALAVIVAAALLFTSFGLAGEFWQVPEWIMLVGFLGLFAGYYYSLHRIWKIVRWVRKATPSHKNKI</sequence>
<gene>
    <name evidence="12 14" type="primary">wecA</name>
    <name evidence="14" type="ORF">HV183_04575</name>
</gene>
<dbReference type="GO" id="GO:0009246">
    <property type="term" value="P:enterobacterial common antigen biosynthetic process"/>
    <property type="evidence" value="ECO:0007669"/>
    <property type="project" value="UniProtKB-UniRule"/>
</dbReference>
<feature type="transmembrane region" description="Helical" evidence="12">
    <location>
        <begin position="73"/>
        <end position="91"/>
    </location>
</feature>
<keyword evidence="2 12" id="KW-1003">Cell membrane</keyword>
<dbReference type="GO" id="GO:0000287">
    <property type="term" value="F:magnesium ion binding"/>
    <property type="evidence" value="ECO:0007669"/>
    <property type="project" value="InterPro"/>
</dbReference>
<evidence type="ECO:0000256" key="8">
    <source>
        <dbReference type="ARBA" id="ARBA00022985"/>
    </source>
</evidence>
<keyword evidence="7 12" id="KW-0460">Magnesium</keyword>
<evidence type="ECO:0000256" key="9">
    <source>
        <dbReference type="ARBA" id="ARBA00022989"/>
    </source>
</evidence>
<comment type="pathway">
    <text evidence="12">Bacterial outer membrane biogenesis; LPS O-antigen biosynthesis.</text>
</comment>
<dbReference type="GO" id="GO:0009276">
    <property type="term" value="C:Gram-negative-bacterium-type cell wall"/>
    <property type="evidence" value="ECO:0007669"/>
    <property type="project" value="InterPro"/>
</dbReference>
<comment type="cofactor">
    <cofactor evidence="12">
        <name>Mn(2+)</name>
        <dbReference type="ChEBI" id="CHEBI:29035"/>
    </cofactor>
</comment>
<evidence type="ECO:0000256" key="12">
    <source>
        <dbReference type="HAMAP-Rule" id="MF_02030"/>
    </source>
</evidence>
<feature type="binding site" evidence="13">
    <location>
        <position position="151"/>
    </location>
    <ligand>
        <name>Mg(2+)</name>
        <dbReference type="ChEBI" id="CHEBI:18420"/>
    </ligand>
</feature>
<evidence type="ECO:0000256" key="11">
    <source>
        <dbReference type="ARBA" id="ARBA00023211"/>
    </source>
</evidence>
<dbReference type="GO" id="GO:0036380">
    <property type="term" value="F:UDP-N-acetylglucosamine-undecaprenyl-phosphate N-acetylglucosaminephosphotransferase activity"/>
    <property type="evidence" value="ECO:0007669"/>
    <property type="project" value="UniProtKB-UniRule"/>
</dbReference>
<dbReference type="NCBIfam" id="TIGR02380">
    <property type="entry name" value="ECA_wecA"/>
    <property type="match status" value="1"/>
</dbReference>
<feature type="transmembrane region" description="Helical" evidence="12">
    <location>
        <begin position="133"/>
        <end position="151"/>
    </location>
</feature>
<evidence type="ECO:0000256" key="4">
    <source>
        <dbReference type="ARBA" id="ARBA00022676"/>
    </source>
</evidence>
<evidence type="ECO:0000256" key="1">
    <source>
        <dbReference type="ARBA" id="ARBA00004651"/>
    </source>
</evidence>
<evidence type="ECO:0000256" key="2">
    <source>
        <dbReference type="ARBA" id="ARBA00022475"/>
    </source>
</evidence>
<feature type="transmembrane region" description="Helical" evidence="12">
    <location>
        <begin position="292"/>
        <end position="312"/>
    </location>
</feature>
<dbReference type="GO" id="GO:0005886">
    <property type="term" value="C:plasma membrane"/>
    <property type="evidence" value="ECO:0007669"/>
    <property type="project" value="UniProtKB-SubCell"/>
</dbReference>
<comment type="similarity">
    <text evidence="12">Belongs to the glycosyltransferase 4 family. WecA subfamily.</text>
</comment>
<dbReference type="PANTHER" id="PTHR22926">
    <property type="entry name" value="PHOSPHO-N-ACETYLMURAMOYL-PENTAPEPTIDE-TRANSFERASE"/>
    <property type="match status" value="1"/>
</dbReference>
<feature type="transmembrane region" description="Helical" evidence="12">
    <location>
        <begin position="183"/>
        <end position="200"/>
    </location>
</feature>
<dbReference type="GO" id="GO:0016757">
    <property type="term" value="F:glycosyltransferase activity"/>
    <property type="evidence" value="ECO:0007669"/>
    <property type="project" value="UniProtKB-KW"/>
</dbReference>
<dbReference type="PANTHER" id="PTHR22926:SF3">
    <property type="entry name" value="UNDECAPRENYL-PHOSPHATE ALPHA-N-ACETYLGLUCOSAMINYL 1-PHOSPHATE TRANSFERASE"/>
    <property type="match status" value="1"/>
</dbReference>
<comment type="function">
    <text evidence="12">Catalyzes the transfer of the GlcNAc-1-phosphate moiety from UDP-GlcNAc onto the carrier lipid undecaprenyl phosphate (C55-P), yielding GlcNAc-pyrophosphoryl-undecaprenyl (GlcNAc-PP-C55).</text>
</comment>
<keyword evidence="9 12" id="KW-1133">Transmembrane helix</keyword>
<protein>
    <recommendedName>
        <fullName evidence="12">Undecaprenyl-phosphate alpha-N-acetylglucosaminyl 1-phosphate transferase</fullName>
        <ecNumber evidence="12">2.7.8.33</ecNumber>
    </recommendedName>
    <alternativeName>
        <fullName evidence="12">UDP-GlcNAc:undecaprenyl-phosphate GlcNAc-1-phosphate transferase</fullName>
    </alternativeName>
    <alternativeName>
        <fullName evidence="12">Undecaprenyl-phosphate GlcNAc-1-phosphate transferase</fullName>
    </alternativeName>
</protein>
<feature type="transmembrane region" description="Helical" evidence="12">
    <location>
        <begin position="44"/>
        <end position="67"/>
    </location>
</feature>
<comment type="subcellular location">
    <subcellularLocation>
        <location evidence="12">Cell inner membrane</location>
        <topology evidence="12">Multi-pass membrane protein</topology>
    </subcellularLocation>
    <subcellularLocation>
        <location evidence="1">Cell membrane</location>
        <topology evidence="1">Multi-pass membrane protein</topology>
    </subcellularLocation>
</comment>
<keyword evidence="6 12" id="KW-0812">Transmembrane</keyword>
<evidence type="ECO:0000256" key="6">
    <source>
        <dbReference type="ARBA" id="ARBA00022692"/>
    </source>
</evidence>
<feature type="binding site" evidence="13">
    <location>
        <position position="215"/>
    </location>
    <ligand>
        <name>Mg(2+)</name>
        <dbReference type="ChEBI" id="CHEBI:18420"/>
    </ligand>
</feature>
<keyword evidence="11 12" id="KW-0464">Manganese</keyword>
<dbReference type="HAMAP" id="MF_02030">
    <property type="entry name" value="WecA_Gammaproteo"/>
    <property type="match status" value="1"/>
</dbReference>
<feature type="transmembrane region" description="Helical" evidence="12">
    <location>
        <begin position="158"/>
        <end position="177"/>
    </location>
</feature>
<keyword evidence="8 12" id="KW-0448">Lipopolysaccharide biosynthesis</keyword>
<feature type="transmembrane region" description="Helical" evidence="12">
    <location>
        <begin position="318"/>
        <end position="335"/>
    </location>
</feature>
<evidence type="ECO:0000256" key="7">
    <source>
        <dbReference type="ARBA" id="ARBA00022842"/>
    </source>
</evidence>
<feature type="transmembrane region" description="Helical" evidence="12">
    <location>
        <begin position="212"/>
        <end position="233"/>
    </location>
</feature>
<keyword evidence="13" id="KW-0479">Metal-binding</keyword>
<feature type="transmembrane region" description="Helical" evidence="12">
    <location>
        <begin position="103"/>
        <end position="127"/>
    </location>
</feature>
<feature type="transmembrane region" description="Helical" evidence="12">
    <location>
        <begin position="239"/>
        <end position="261"/>
    </location>
</feature>
<dbReference type="EMBL" id="CP055538">
    <property type="protein sequence ID" value="QLO12768.1"/>
    <property type="molecule type" value="Genomic_DNA"/>
</dbReference>
<dbReference type="Proteomes" id="UP000510650">
    <property type="component" value="Chromosome"/>
</dbReference>
<comment type="catalytic activity">
    <reaction evidence="12">
        <text>di-trans,octa-cis-undecaprenyl phosphate + UDP-N-acetyl-alpha-D-glucosamine = N-acetyl-alpha-D-glucosaminyl-di-trans,octa-cis-undecaprenyl diphosphate + UMP</text>
        <dbReference type="Rhea" id="RHEA:28090"/>
        <dbReference type="ChEBI" id="CHEBI:57705"/>
        <dbReference type="ChEBI" id="CHEBI:57865"/>
        <dbReference type="ChEBI" id="CHEBI:60392"/>
        <dbReference type="ChEBI" id="CHEBI:62959"/>
        <dbReference type="EC" id="2.7.8.33"/>
    </reaction>
</comment>
<dbReference type="GO" id="GO:0030145">
    <property type="term" value="F:manganese ion binding"/>
    <property type="evidence" value="ECO:0007669"/>
    <property type="project" value="InterPro"/>
</dbReference>
<organism evidence="14 15">
    <name type="scientific">Citrobacter freundii</name>
    <dbReference type="NCBI Taxonomy" id="546"/>
    <lineage>
        <taxon>Bacteria</taxon>
        <taxon>Pseudomonadati</taxon>
        <taxon>Pseudomonadota</taxon>
        <taxon>Gammaproteobacteria</taxon>
        <taxon>Enterobacterales</taxon>
        <taxon>Enterobacteriaceae</taxon>
        <taxon>Citrobacter</taxon>
        <taxon>Citrobacter freundii complex</taxon>
    </lineage>
</organism>
<keyword evidence="3 12" id="KW-0997">Cell inner membrane</keyword>
<dbReference type="EC" id="2.7.8.33" evidence="12"/>
<dbReference type="GO" id="GO:0009243">
    <property type="term" value="P:O antigen biosynthetic process"/>
    <property type="evidence" value="ECO:0007669"/>
    <property type="project" value="UniProtKB-UniRule"/>
</dbReference>
<keyword evidence="5 12" id="KW-0808">Transferase</keyword>
<accession>A0AAE7GR33</accession>
<evidence type="ECO:0000313" key="14">
    <source>
        <dbReference type="EMBL" id="QLO12768.1"/>
    </source>
</evidence>
<dbReference type="CDD" id="cd06853">
    <property type="entry name" value="GT_WecA_like"/>
    <property type="match status" value="1"/>
</dbReference>
<dbReference type="RefSeq" id="WP_181218958.1">
    <property type="nucleotide sequence ID" value="NZ_CP055538.1"/>
</dbReference>
<dbReference type="InterPro" id="IPR000715">
    <property type="entry name" value="Glycosyl_transferase_4"/>
</dbReference>
<comment type="pathway">
    <text evidence="12">Bacterial outer membrane biogenesis; enterobacterial common antigen biosynthesis.</text>
</comment>
<evidence type="ECO:0000256" key="10">
    <source>
        <dbReference type="ARBA" id="ARBA00023136"/>
    </source>
</evidence>
<evidence type="ECO:0000256" key="5">
    <source>
        <dbReference type="ARBA" id="ARBA00022679"/>
    </source>
</evidence>
<evidence type="ECO:0000313" key="15">
    <source>
        <dbReference type="Proteomes" id="UP000510650"/>
    </source>
</evidence>
<comment type="cofactor">
    <cofactor evidence="12 13">
        <name>Mg(2+)</name>
        <dbReference type="ChEBI" id="CHEBI:18420"/>
    </cofactor>
</comment>
<keyword evidence="4 12" id="KW-0328">Glycosyltransferase</keyword>
<dbReference type="AlphaFoldDB" id="A0AAE7GR33"/>
<dbReference type="GO" id="GO:0071555">
    <property type="term" value="P:cell wall organization"/>
    <property type="evidence" value="ECO:0007669"/>
    <property type="project" value="TreeGrafter"/>
</dbReference>
<dbReference type="Pfam" id="PF00953">
    <property type="entry name" value="Glycos_transf_4"/>
    <property type="match status" value="1"/>
</dbReference>